<protein>
    <submittedName>
        <fullName evidence="1">Uncharacterized protein</fullName>
    </submittedName>
</protein>
<dbReference type="RefSeq" id="XP_004358100.1">
    <property type="nucleotide sequence ID" value="XM_004358043.1"/>
</dbReference>
<reference evidence="2" key="1">
    <citation type="journal article" date="2011" name="Genome Res.">
        <title>Phylogeny-wide analysis of social amoeba genomes highlights ancient origins for complex intercellular communication.</title>
        <authorList>
            <person name="Heidel A.J."/>
            <person name="Lawal H.M."/>
            <person name="Felder M."/>
            <person name="Schilde C."/>
            <person name="Helps N.R."/>
            <person name="Tunggal B."/>
            <person name="Rivero F."/>
            <person name="John U."/>
            <person name="Schleicher M."/>
            <person name="Eichinger L."/>
            <person name="Platzer M."/>
            <person name="Noegel A.A."/>
            <person name="Schaap P."/>
            <person name="Gloeckner G."/>
        </authorList>
    </citation>
    <scope>NUCLEOTIDE SEQUENCE [LARGE SCALE GENOMIC DNA]</scope>
    <source>
        <strain evidence="2">SH3</strain>
    </source>
</reference>
<proteinExistence type="predicted"/>
<organism evidence="1 2">
    <name type="scientific">Cavenderia fasciculata</name>
    <name type="common">Slime mold</name>
    <name type="synonym">Dictyostelium fasciculatum</name>
    <dbReference type="NCBI Taxonomy" id="261658"/>
    <lineage>
        <taxon>Eukaryota</taxon>
        <taxon>Amoebozoa</taxon>
        <taxon>Evosea</taxon>
        <taxon>Eumycetozoa</taxon>
        <taxon>Dictyostelia</taxon>
        <taxon>Acytosteliales</taxon>
        <taxon>Cavenderiaceae</taxon>
        <taxon>Cavenderia</taxon>
    </lineage>
</organism>
<dbReference type="KEGG" id="dfa:DFA_06854"/>
<accession>F4PWV1</accession>
<evidence type="ECO:0000313" key="2">
    <source>
        <dbReference type="Proteomes" id="UP000007797"/>
    </source>
</evidence>
<dbReference type="AlphaFoldDB" id="F4PWV1"/>
<dbReference type="Proteomes" id="UP000007797">
    <property type="component" value="Unassembled WGS sequence"/>
</dbReference>
<dbReference type="GeneID" id="14871814"/>
<keyword evidence="2" id="KW-1185">Reference proteome</keyword>
<sequence length="802" mass="90671">MTSTSKDSSRGVAAASVFKNRYLLLTILGFTRDYDNVELFGARVPVYQPTQDDIRDKKKYCKRRRYLELVRDLDWVIEQNYYSLLRDILTTRPEEAARFATAKTIQLTQHLVGDTAMITLLLKALPDQFYNYFAPGRDDPTNVPSLGPVASYLQLIAQNGNVDVWNAVITFINKGIASKTISAPPPIPPPRGGGGIAFFQFYTGTVETSDDNHPRFNTILPILFKQKVQMSKDTLDVRNIKVMQLIHQCIKSNQLRMLAHIINMVGVDRVCAFIDDMAINNNNNANPLQVHMLNDTHVAATETLQYISKTLPFKTLCNLFKTPLPMILLTNDHLLITSHLTSFPKPTKSDYFTFLDYLLRNHTTQSSSSSISPVVLTIIINHFLPLVSTLTTCDELVHRVNSTFTTPTKQNNQNKEIVCKYNLSYLIELYFELTNNKDKDKDVHNQKIEDTFQYLVQQHTTHTEPTLNKRCEYLLKRVGFYSICQYGTLEIVKTSFTLLQQTPKDNTNIKFGKQSVNLLSRDVSVLSFCTDIIVANNNKNNNKLTLTFNAKDSSQAIKLAFDNTSGSSGRGRQSWDIIEYLCNIATTIPIFKTIFNIPPELYSVLCQKGLSNLAIALQPNGGNGNGSSGDYSVVVNPPDSSTPAVSQYQSTQDSLYRAQSILQNAQPHNYTSNWNKLFDMATSRQQFLVVKYLVTNPPSTPIIPVISLDAAIQMMNFQYVKDLVESDLVRITLSVVAVETWQCVGTYGSLEWIEKILLKYDPYCTGRQLIPRLQSLRFGAKLNYHHGTQIINELDTNPILKY</sequence>
<name>F4PWV1_CACFS</name>
<gene>
    <name evidence="1" type="ORF">DFA_06854</name>
</gene>
<dbReference type="EMBL" id="GL883013">
    <property type="protein sequence ID" value="EGG19754.1"/>
    <property type="molecule type" value="Genomic_DNA"/>
</dbReference>
<evidence type="ECO:0000313" key="1">
    <source>
        <dbReference type="EMBL" id="EGG19754.1"/>
    </source>
</evidence>